<dbReference type="SFLD" id="SFLDF00006">
    <property type="entry name" value="rhamnonate_dehydratase"/>
    <property type="match status" value="1"/>
</dbReference>
<dbReference type="InterPro" id="IPR029065">
    <property type="entry name" value="Enolase_C-like"/>
</dbReference>
<dbReference type="SMART" id="SM00922">
    <property type="entry name" value="MR_MLE"/>
    <property type="match status" value="1"/>
</dbReference>
<dbReference type="Pfam" id="PF02746">
    <property type="entry name" value="MR_MLE_N"/>
    <property type="match status" value="1"/>
</dbReference>
<dbReference type="InterPro" id="IPR013341">
    <property type="entry name" value="Mandelate_racemase_N_dom"/>
</dbReference>
<keyword evidence="7" id="KW-1185">Reference proteome</keyword>
<dbReference type="InterPro" id="IPR029017">
    <property type="entry name" value="Enolase-like_N"/>
</dbReference>
<dbReference type="PANTHER" id="PTHR13794:SF58">
    <property type="entry name" value="MITOCHONDRIAL ENOLASE SUPERFAMILY MEMBER 1"/>
    <property type="match status" value="1"/>
</dbReference>
<evidence type="ECO:0000313" key="7">
    <source>
        <dbReference type="Proteomes" id="UP000192660"/>
    </source>
</evidence>
<evidence type="ECO:0000256" key="4">
    <source>
        <dbReference type="ARBA" id="ARBA00022842"/>
    </source>
</evidence>
<dbReference type="Gene3D" id="3.20.20.120">
    <property type="entry name" value="Enolase-like C-terminal domain"/>
    <property type="match status" value="1"/>
</dbReference>
<evidence type="ECO:0000256" key="1">
    <source>
        <dbReference type="ARBA" id="ARBA00001946"/>
    </source>
</evidence>
<dbReference type="Gene3D" id="3.30.390.10">
    <property type="entry name" value="Enolase-like, N-terminal domain"/>
    <property type="match status" value="1"/>
</dbReference>
<feature type="domain" description="Mandelate racemase/muconate lactonizing enzyme C-terminal" evidence="5">
    <location>
        <begin position="166"/>
        <end position="262"/>
    </location>
</feature>
<dbReference type="RefSeq" id="WP_084661994.1">
    <property type="nucleotide sequence ID" value="NZ_FWWY01000002.1"/>
</dbReference>
<dbReference type="InterPro" id="IPR013342">
    <property type="entry name" value="Mandelate_racemase_C"/>
</dbReference>
<dbReference type="FunFam" id="3.20.20.120:FF:000005">
    <property type="entry name" value="Putative L-rhamnonate dehydratase"/>
    <property type="match status" value="1"/>
</dbReference>
<protein>
    <submittedName>
        <fullName evidence="6">L-rhamnonate dehydratase</fullName>
    </submittedName>
</protein>
<accession>A0A1W1WQH4</accession>
<dbReference type="InterPro" id="IPR023444">
    <property type="entry name" value="L-Rhamnon_dehydrat"/>
</dbReference>
<dbReference type="GO" id="GO:0050032">
    <property type="term" value="F:L-rhamnonate dehydratase activity"/>
    <property type="evidence" value="ECO:0007669"/>
    <property type="project" value="InterPro"/>
</dbReference>
<evidence type="ECO:0000259" key="5">
    <source>
        <dbReference type="SMART" id="SM00922"/>
    </source>
</evidence>
<keyword evidence="3" id="KW-0479">Metal-binding</keyword>
<dbReference type="GO" id="GO:0000287">
    <property type="term" value="F:magnesium ion binding"/>
    <property type="evidence" value="ECO:0007669"/>
    <property type="project" value="TreeGrafter"/>
</dbReference>
<dbReference type="SUPFAM" id="SSF54826">
    <property type="entry name" value="Enolase N-terminal domain-like"/>
    <property type="match status" value="1"/>
</dbReference>
<evidence type="ECO:0000256" key="3">
    <source>
        <dbReference type="ARBA" id="ARBA00022723"/>
    </source>
</evidence>
<keyword evidence="4" id="KW-0460">Magnesium</keyword>
<dbReference type="Pfam" id="PF13378">
    <property type="entry name" value="MR_MLE_C"/>
    <property type="match status" value="1"/>
</dbReference>
<dbReference type="OrthoDB" id="9775391at2"/>
<dbReference type="InterPro" id="IPR036849">
    <property type="entry name" value="Enolase-like_C_sf"/>
</dbReference>
<proteinExistence type="inferred from homology"/>
<evidence type="ECO:0000313" key="6">
    <source>
        <dbReference type="EMBL" id="SMC07973.1"/>
    </source>
</evidence>
<dbReference type="SUPFAM" id="SSF51604">
    <property type="entry name" value="Enolase C-terminal domain-like"/>
    <property type="match status" value="1"/>
</dbReference>
<dbReference type="Proteomes" id="UP000192660">
    <property type="component" value="Unassembled WGS sequence"/>
</dbReference>
<dbReference type="AlphaFoldDB" id="A0A1W1WQH4"/>
<dbReference type="SFLD" id="SFLDS00001">
    <property type="entry name" value="Enolase"/>
    <property type="match status" value="1"/>
</dbReference>
<name>A0A1W1WQH4_SULTA</name>
<evidence type="ECO:0000256" key="2">
    <source>
        <dbReference type="ARBA" id="ARBA00010339"/>
    </source>
</evidence>
<sequence length="397" mass="44501">MKNNLKIVQLRTYTLSQAGGDYHAQNTDHWIVGEIATPMSIYPQYRSRRSSWGIDVLGTIVVEIEASDGSIGFGVSTGGQIASWIIEHHLSRFIVGQSPWNIEMMWDQMYRSTLYYGRKGVVMNAISAIDLALWDLLGHIRQEPVYAMLGGAVRDSLQFYATGPRPDVAKTLGFIGGKLPLQYGPASGEEGLRKNISAVREAREHVGDDFWLMLDCWMALDLPYAIQLAEAMMPYHVKWIEECFPPDDIWSYQALRQVLNRKMLVSTGEHEATRWGFRLLLDNAAADFIQPDVTWCGGITELVKIADVAESHGVWVIPHGSSVYSYHFVITRNSSPFAEFLMMHKHATKVVPMFSPLLLNEPIPDNGRMKLSDNPGFGVELNREILMPLGNVSSAPS</sequence>
<gene>
    <name evidence="6" type="ORF">SAMN00768000_3560</name>
</gene>
<dbReference type="NCBIfam" id="NF011968">
    <property type="entry name" value="PRK15440.1"/>
    <property type="match status" value="1"/>
</dbReference>
<dbReference type="HAMAP" id="MF_01288">
    <property type="entry name" value="Rhamnon_dehydrat"/>
    <property type="match status" value="1"/>
</dbReference>
<dbReference type="GO" id="GO:0016052">
    <property type="term" value="P:carbohydrate catabolic process"/>
    <property type="evidence" value="ECO:0007669"/>
    <property type="project" value="TreeGrafter"/>
</dbReference>
<reference evidence="7" key="1">
    <citation type="submission" date="2017-04" db="EMBL/GenBank/DDBJ databases">
        <authorList>
            <person name="Varghese N."/>
            <person name="Submissions S."/>
        </authorList>
    </citation>
    <scope>NUCLEOTIDE SEQUENCE [LARGE SCALE GENOMIC DNA]</scope>
    <source>
        <strain evidence="7">DSM 9293</strain>
    </source>
</reference>
<comment type="similarity">
    <text evidence="2">Belongs to the mandelate racemase/muconate lactonizing enzyme family. GalD subfamily.</text>
</comment>
<comment type="cofactor">
    <cofactor evidence="1">
        <name>Mg(2+)</name>
        <dbReference type="ChEBI" id="CHEBI:18420"/>
    </cofactor>
</comment>
<dbReference type="SFLD" id="SFLDG00179">
    <property type="entry name" value="mandelate_racemase"/>
    <property type="match status" value="1"/>
</dbReference>
<dbReference type="PANTHER" id="PTHR13794">
    <property type="entry name" value="ENOLASE SUPERFAMILY, MANDELATE RACEMASE"/>
    <property type="match status" value="1"/>
</dbReference>
<organism evidence="6 7">
    <name type="scientific">Sulfobacillus thermosulfidooxidans (strain DSM 9293 / VKM B-1269 / AT-1)</name>
    <dbReference type="NCBI Taxonomy" id="929705"/>
    <lineage>
        <taxon>Bacteria</taxon>
        <taxon>Bacillati</taxon>
        <taxon>Bacillota</taxon>
        <taxon>Clostridia</taxon>
        <taxon>Eubacteriales</taxon>
        <taxon>Clostridiales Family XVII. Incertae Sedis</taxon>
        <taxon>Sulfobacillus</taxon>
    </lineage>
</organism>
<dbReference type="InterPro" id="IPR046945">
    <property type="entry name" value="RHMD-like"/>
</dbReference>
<dbReference type="EMBL" id="FWWY01000002">
    <property type="protein sequence ID" value="SMC07973.1"/>
    <property type="molecule type" value="Genomic_DNA"/>
</dbReference>